<protein>
    <submittedName>
        <fullName evidence="1">Uncharacterized protein</fullName>
    </submittedName>
</protein>
<evidence type="ECO:0000313" key="1">
    <source>
        <dbReference type="EMBL" id="KAL0152444.1"/>
    </source>
</evidence>
<accession>A0ABD0MQX5</accession>
<organism evidence="1 2">
    <name type="scientific">Cirrhinus mrigala</name>
    <name type="common">Mrigala</name>
    <dbReference type="NCBI Taxonomy" id="683832"/>
    <lineage>
        <taxon>Eukaryota</taxon>
        <taxon>Metazoa</taxon>
        <taxon>Chordata</taxon>
        <taxon>Craniata</taxon>
        <taxon>Vertebrata</taxon>
        <taxon>Euteleostomi</taxon>
        <taxon>Actinopterygii</taxon>
        <taxon>Neopterygii</taxon>
        <taxon>Teleostei</taxon>
        <taxon>Ostariophysi</taxon>
        <taxon>Cypriniformes</taxon>
        <taxon>Cyprinidae</taxon>
        <taxon>Labeoninae</taxon>
        <taxon>Labeonini</taxon>
        <taxon>Cirrhinus</taxon>
    </lineage>
</organism>
<sequence>MNNIRVIKNNNFRVTFLALLSENQLSWTKREDEKMKSFYRRPIGSGSLRSLKKIEPMLCDRISGHTAEVIRKRLQKLGWSPSAPMSSKPITDSIRDQVPRYWAKVYATLRCSQQRWELAKGDLKWGIIAPLTPMEVTEVLHMMRQSAIYVDNW</sequence>
<evidence type="ECO:0000313" key="2">
    <source>
        <dbReference type="Proteomes" id="UP001529510"/>
    </source>
</evidence>
<comment type="caution">
    <text evidence="1">The sequence shown here is derived from an EMBL/GenBank/DDBJ whole genome shotgun (WGS) entry which is preliminary data.</text>
</comment>
<gene>
    <name evidence="1" type="ORF">M9458_052167</name>
</gene>
<keyword evidence="2" id="KW-1185">Reference proteome</keyword>
<dbReference type="EMBL" id="JAMKFB020000189">
    <property type="protein sequence ID" value="KAL0152444.1"/>
    <property type="molecule type" value="Genomic_DNA"/>
</dbReference>
<reference evidence="1 2" key="1">
    <citation type="submission" date="2024-05" db="EMBL/GenBank/DDBJ databases">
        <title>Genome sequencing and assembly of Indian major carp, Cirrhinus mrigala (Hamilton, 1822).</title>
        <authorList>
            <person name="Mohindra V."/>
            <person name="Chowdhury L.M."/>
            <person name="Lal K."/>
            <person name="Jena J.K."/>
        </authorList>
    </citation>
    <scope>NUCLEOTIDE SEQUENCE [LARGE SCALE GENOMIC DNA]</scope>
    <source>
        <strain evidence="1">CM1030</strain>
        <tissue evidence="1">Blood</tissue>
    </source>
</reference>
<dbReference type="Proteomes" id="UP001529510">
    <property type="component" value="Unassembled WGS sequence"/>
</dbReference>
<dbReference type="AlphaFoldDB" id="A0ABD0MQX5"/>
<proteinExistence type="predicted"/>
<name>A0ABD0MQX5_CIRMR</name>